<dbReference type="GO" id="GO:0043565">
    <property type="term" value="F:sequence-specific DNA binding"/>
    <property type="evidence" value="ECO:0007669"/>
    <property type="project" value="InterPro"/>
</dbReference>
<dbReference type="InterPro" id="IPR009057">
    <property type="entry name" value="Homeodomain-like_sf"/>
</dbReference>
<sequence>MSSNDSPSVSLALRSYTGQVELHDHDFHQVVLPQSGAMDIEVDGQGGKVDWSQGVVIPAGARHAFLAQKANTFLVLDVPAAPFGEQQNIDLSSRLLVDKLFFPVRPEIRHLLDYAARSAPMLISSPQVAESWSTLLLSSLTLPSRNIPDHSQFTLARALACIESNLDSALTATDIARVAGTSERRLYVLFDQHLKTTPFAHIASLRLNRAIELLCETALSITEIAHRVGYADQSALTHALKKHRDLTPAAVRRSSRLE</sequence>
<dbReference type="Gene3D" id="2.60.120.10">
    <property type="entry name" value="Jelly Rolls"/>
    <property type="match status" value="1"/>
</dbReference>
<dbReference type="Pfam" id="PF12833">
    <property type="entry name" value="HTH_18"/>
    <property type="match status" value="1"/>
</dbReference>
<evidence type="ECO:0000256" key="4">
    <source>
        <dbReference type="ARBA" id="ARBA00037345"/>
    </source>
</evidence>
<dbReference type="Gene3D" id="1.10.10.60">
    <property type="entry name" value="Homeodomain-like"/>
    <property type="match status" value="1"/>
</dbReference>
<dbReference type="EMBL" id="LUKJ01000001">
    <property type="protein sequence ID" value="KZN21089.1"/>
    <property type="molecule type" value="Genomic_DNA"/>
</dbReference>
<gene>
    <name evidence="6" type="ORF">A1D17_01245</name>
</gene>
<evidence type="ECO:0000259" key="5">
    <source>
        <dbReference type="PROSITE" id="PS01124"/>
    </source>
</evidence>
<keyword evidence="3" id="KW-0804">Transcription</keyword>
<protein>
    <submittedName>
        <fullName evidence="6">Transcriptional regulator</fullName>
    </submittedName>
</protein>
<dbReference type="SMART" id="SM00342">
    <property type="entry name" value="HTH_ARAC"/>
    <property type="match status" value="1"/>
</dbReference>
<proteinExistence type="predicted"/>
<dbReference type="PROSITE" id="PS01124">
    <property type="entry name" value="HTH_ARAC_FAMILY_2"/>
    <property type="match status" value="1"/>
</dbReference>
<feature type="domain" description="HTH araC/xylS-type" evidence="5">
    <location>
        <begin position="156"/>
        <end position="254"/>
    </location>
</feature>
<dbReference type="GO" id="GO:0003700">
    <property type="term" value="F:DNA-binding transcription factor activity"/>
    <property type="evidence" value="ECO:0007669"/>
    <property type="project" value="InterPro"/>
</dbReference>
<dbReference type="InterPro" id="IPR050204">
    <property type="entry name" value="AraC_XylS_family_regulators"/>
</dbReference>
<evidence type="ECO:0000313" key="7">
    <source>
        <dbReference type="Proteomes" id="UP000076489"/>
    </source>
</evidence>
<dbReference type="SUPFAM" id="SSF46689">
    <property type="entry name" value="Homeodomain-like"/>
    <property type="match status" value="2"/>
</dbReference>
<reference evidence="7" key="1">
    <citation type="submission" date="2016-03" db="EMBL/GenBank/DDBJ databases">
        <authorList>
            <person name="Ray J."/>
            <person name="Price M."/>
            <person name="Deutschbauer A."/>
        </authorList>
    </citation>
    <scope>NUCLEOTIDE SEQUENCE [LARGE SCALE GENOMIC DNA]</scope>
    <source>
        <strain evidence="7">FW300-N1B4</strain>
    </source>
</reference>
<dbReference type="PANTHER" id="PTHR46796">
    <property type="entry name" value="HTH-TYPE TRANSCRIPTIONAL ACTIVATOR RHAS-RELATED"/>
    <property type="match status" value="1"/>
</dbReference>
<dbReference type="InterPro" id="IPR011051">
    <property type="entry name" value="RmlC_Cupin_sf"/>
</dbReference>
<comment type="function">
    <text evidence="4">Regulatory protein of the TOL plasmid xyl operons. XylS activates the xylXYZLTEGFJQKIH operon required for the degradation of toluene, m-xylene and p-xylene.</text>
</comment>
<comment type="caution">
    <text evidence="6">The sequence shown here is derived from an EMBL/GenBank/DDBJ whole genome shotgun (WGS) entry which is preliminary data.</text>
</comment>
<keyword evidence="1" id="KW-0805">Transcription regulation</keyword>
<name>A0A161XNN2_PSEFL</name>
<dbReference type="InterPro" id="IPR014710">
    <property type="entry name" value="RmlC-like_jellyroll"/>
</dbReference>
<organism evidence="6 7">
    <name type="scientific">Pseudomonas fluorescens</name>
    <dbReference type="NCBI Taxonomy" id="294"/>
    <lineage>
        <taxon>Bacteria</taxon>
        <taxon>Pseudomonadati</taxon>
        <taxon>Pseudomonadota</taxon>
        <taxon>Gammaproteobacteria</taxon>
        <taxon>Pseudomonadales</taxon>
        <taxon>Pseudomonadaceae</taxon>
        <taxon>Pseudomonas</taxon>
    </lineage>
</organism>
<dbReference type="InterPro" id="IPR018060">
    <property type="entry name" value="HTH_AraC"/>
</dbReference>
<evidence type="ECO:0000313" key="6">
    <source>
        <dbReference type="EMBL" id="KZN21089.1"/>
    </source>
</evidence>
<accession>A0A161XNN2</accession>
<evidence type="ECO:0000256" key="2">
    <source>
        <dbReference type="ARBA" id="ARBA00023125"/>
    </source>
</evidence>
<evidence type="ECO:0000256" key="3">
    <source>
        <dbReference type="ARBA" id="ARBA00023163"/>
    </source>
</evidence>
<dbReference type="PANTHER" id="PTHR46796:SF10">
    <property type="entry name" value="TRANSCRIPTIONAL ACTIVATOR FEAR"/>
    <property type="match status" value="1"/>
</dbReference>
<reference evidence="6 7" key="2">
    <citation type="journal article" date="2018" name="Nature">
        <title>Mutant phenotypes for thousands of bacterial genes of unknown function.</title>
        <authorList>
            <person name="Price M.N."/>
            <person name="Wetmore K.M."/>
            <person name="Waters R.J."/>
            <person name="Callaghan M."/>
            <person name="Ray J."/>
            <person name="Liu H."/>
            <person name="Kuehl J.V."/>
            <person name="Melnyk R.A."/>
            <person name="Lamson J.S."/>
            <person name="Suh Y."/>
            <person name="Carlson H.K."/>
            <person name="Esquivel Z."/>
            <person name="Sadeeshkumar H."/>
            <person name="Chakraborty R."/>
            <person name="Zane G.M."/>
            <person name="Rubin B.E."/>
            <person name="Wall J.D."/>
            <person name="Visel A."/>
            <person name="Bristow J."/>
            <person name="Blow M.J."/>
            <person name="Arkin A.P."/>
            <person name="Deutschbauer A.M."/>
        </authorList>
    </citation>
    <scope>NUCLEOTIDE SEQUENCE [LARGE SCALE GENOMIC DNA]</scope>
    <source>
        <strain evidence="6 7">FW300-N1B4</strain>
    </source>
</reference>
<dbReference type="SUPFAM" id="SSF51182">
    <property type="entry name" value="RmlC-like cupins"/>
    <property type="match status" value="1"/>
</dbReference>
<evidence type="ECO:0000256" key="1">
    <source>
        <dbReference type="ARBA" id="ARBA00023015"/>
    </source>
</evidence>
<dbReference type="RefSeq" id="WP_063340281.1">
    <property type="nucleotide sequence ID" value="NZ_LUKJ01000001.1"/>
</dbReference>
<dbReference type="AlphaFoldDB" id="A0A161XNN2"/>
<dbReference type="OrthoDB" id="5996070at2"/>
<dbReference type="Proteomes" id="UP000076489">
    <property type="component" value="Unassembled WGS sequence"/>
</dbReference>
<keyword evidence="2" id="KW-0238">DNA-binding</keyword>